<evidence type="ECO:0000313" key="2">
    <source>
        <dbReference type="EnsemblMetazoa" id="GPPI012092-PA"/>
    </source>
</evidence>
<dbReference type="GO" id="GO:0006493">
    <property type="term" value="P:protein O-linked glycosylation"/>
    <property type="evidence" value="ECO:0007669"/>
    <property type="project" value="TreeGrafter"/>
</dbReference>
<dbReference type="PANTHER" id="PTHR11675:SF119">
    <property type="entry name" value="POLYPEPTIDE N-ACETYLGALACTOSAMINYLTRANSFERASE 2"/>
    <property type="match status" value="1"/>
</dbReference>
<dbReference type="STRING" id="67801.A0A1B0AXL1"/>
<proteinExistence type="predicted"/>
<evidence type="ECO:0008006" key="4">
    <source>
        <dbReference type="Google" id="ProtNLM"/>
    </source>
</evidence>
<dbReference type="GO" id="GO:0005794">
    <property type="term" value="C:Golgi apparatus"/>
    <property type="evidence" value="ECO:0007669"/>
    <property type="project" value="TreeGrafter"/>
</dbReference>
<accession>A0A1B0AXL1</accession>
<organism evidence="2 3">
    <name type="scientific">Glossina palpalis gambiensis</name>
    <dbReference type="NCBI Taxonomy" id="67801"/>
    <lineage>
        <taxon>Eukaryota</taxon>
        <taxon>Metazoa</taxon>
        <taxon>Ecdysozoa</taxon>
        <taxon>Arthropoda</taxon>
        <taxon>Hexapoda</taxon>
        <taxon>Insecta</taxon>
        <taxon>Pterygota</taxon>
        <taxon>Neoptera</taxon>
        <taxon>Endopterygota</taxon>
        <taxon>Diptera</taxon>
        <taxon>Brachycera</taxon>
        <taxon>Muscomorpha</taxon>
        <taxon>Hippoboscoidea</taxon>
        <taxon>Glossinidae</taxon>
        <taxon>Glossina</taxon>
    </lineage>
</organism>
<dbReference type="InterPro" id="IPR029044">
    <property type="entry name" value="Nucleotide-diphossugar_trans"/>
</dbReference>
<protein>
    <recommendedName>
        <fullName evidence="4">Ricin B lectin domain-containing protein</fullName>
    </recommendedName>
</protein>
<dbReference type="SUPFAM" id="SSF50370">
    <property type="entry name" value="Ricin B-like lectins"/>
    <property type="match status" value="1"/>
</dbReference>
<reference evidence="2" key="2">
    <citation type="submission" date="2020-05" db="UniProtKB">
        <authorList>
            <consortium name="EnsemblMetazoa"/>
        </authorList>
    </citation>
    <scope>IDENTIFICATION</scope>
    <source>
        <strain evidence="2">IAEA</strain>
    </source>
</reference>
<dbReference type="InterPro" id="IPR035992">
    <property type="entry name" value="Ricin_B-like_lectins"/>
</dbReference>
<sequence>MDNFQHVGASDDLRVGFDCNLIYSTEGHVNTTPPQQCVRLCCASGLYNMYKAYFSKLSKYDITMDVCDGESRGISFGVGQCGSSLEIILCNRAGHVFRRRHPYTSLGGSGNVFAPAPLVKNISFGKKCVQIKHDDICLTFEQFARVSQFAMNSCNETENQHWKVSEGGFICYHKRLS</sequence>
<dbReference type="GO" id="GO:0004653">
    <property type="term" value="F:polypeptide N-acetylgalactosaminyltransferase activity"/>
    <property type="evidence" value="ECO:0007669"/>
    <property type="project" value="TreeGrafter"/>
</dbReference>
<dbReference type="EMBL" id="JXJN01005301">
    <property type="status" value="NOT_ANNOTATED_CDS"/>
    <property type="molecule type" value="Genomic_DNA"/>
</dbReference>
<keyword evidence="1" id="KW-1015">Disulfide bond</keyword>
<dbReference type="Gene3D" id="3.90.550.10">
    <property type="entry name" value="Spore Coat Polysaccharide Biosynthesis Protein SpsA, Chain A"/>
    <property type="match status" value="1"/>
</dbReference>
<reference evidence="3" key="1">
    <citation type="submission" date="2015-01" db="EMBL/GenBank/DDBJ databases">
        <authorList>
            <person name="Aksoy S."/>
            <person name="Warren W."/>
            <person name="Wilson R.K."/>
        </authorList>
    </citation>
    <scope>NUCLEOTIDE SEQUENCE [LARGE SCALE GENOMIC DNA]</scope>
    <source>
        <strain evidence="3">IAEA</strain>
    </source>
</reference>
<dbReference type="VEuPathDB" id="VectorBase:GPPI012092"/>
<dbReference type="EnsemblMetazoa" id="GPPI012092-RA">
    <property type="protein sequence ID" value="GPPI012092-PA"/>
    <property type="gene ID" value="GPPI012092"/>
</dbReference>
<dbReference type="Proteomes" id="UP000092460">
    <property type="component" value="Unassembled WGS sequence"/>
</dbReference>
<dbReference type="AlphaFoldDB" id="A0A1B0AXL1"/>
<name>A0A1B0AXL1_9MUSC</name>
<keyword evidence="3" id="KW-1185">Reference proteome</keyword>
<evidence type="ECO:0000256" key="1">
    <source>
        <dbReference type="ARBA" id="ARBA00023157"/>
    </source>
</evidence>
<dbReference type="PANTHER" id="PTHR11675">
    <property type="entry name" value="N-ACETYLGALACTOSAMINYLTRANSFERASE"/>
    <property type="match status" value="1"/>
</dbReference>
<evidence type="ECO:0000313" key="3">
    <source>
        <dbReference type="Proteomes" id="UP000092460"/>
    </source>
</evidence>